<dbReference type="OrthoDB" id="271595at2759"/>
<evidence type="ECO:0000256" key="1">
    <source>
        <dbReference type="ARBA" id="ARBA00007879"/>
    </source>
</evidence>
<reference evidence="6 7" key="1">
    <citation type="submission" date="2011-02" db="EMBL/GenBank/DDBJ databases">
        <title>The Genome Sequence of Sphaeroforma arctica JP610.</title>
        <authorList>
            <consortium name="The Broad Institute Genome Sequencing Platform"/>
            <person name="Russ C."/>
            <person name="Cuomo C."/>
            <person name="Young S.K."/>
            <person name="Zeng Q."/>
            <person name="Gargeya S."/>
            <person name="Alvarado L."/>
            <person name="Berlin A."/>
            <person name="Chapman S.B."/>
            <person name="Chen Z."/>
            <person name="Freedman E."/>
            <person name="Gellesch M."/>
            <person name="Goldberg J."/>
            <person name="Griggs A."/>
            <person name="Gujja S."/>
            <person name="Heilman E."/>
            <person name="Heiman D."/>
            <person name="Howarth C."/>
            <person name="Mehta T."/>
            <person name="Neiman D."/>
            <person name="Pearson M."/>
            <person name="Roberts A."/>
            <person name="Saif S."/>
            <person name="Shea T."/>
            <person name="Shenoy N."/>
            <person name="Sisk P."/>
            <person name="Stolte C."/>
            <person name="Sykes S."/>
            <person name="White J."/>
            <person name="Yandava C."/>
            <person name="Burger G."/>
            <person name="Gray M.W."/>
            <person name="Holland P.W.H."/>
            <person name="King N."/>
            <person name="Lang F.B.F."/>
            <person name="Roger A.J."/>
            <person name="Ruiz-Trillo I."/>
            <person name="Haas B."/>
            <person name="Nusbaum C."/>
            <person name="Birren B."/>
        </authorList>
    </citation>
    <scope>NUCLEOTIDE SEQUENCE [LARGE SCALE GENOMIC DNA]</scope>
    <source>
        <strain evidence="6 7">JP610</strain>
    </source>
</reference>
<protein>
    <recommendedName>
        <fullName evidence="8">Alpha-ketoglutarate-dependent dioxygenase AlkB-like domain-containing protein</fullName>
    </recommendedName>
</protein>
<keyword evidence="4" id="KW-0560">Oxidoreductase</keyword>
<dbReference type="GO" id="GO:0005634">
    <property type="term" value="C:nucleus"/>
    <property type="evidence" value="ECO:0007669"/>
    <property type="project" value="TreeGrafter"/>
</dbReference>
<evidence type="ECO:0000313" key="7">
    <source>
        <dbReference type="Proteomes" id="UP000054560"/>
    </source>
</evidence>
<evidence type="ECO:0000256" key="2">
    <source>
        <dbReference type="ARBA" id="ARBA00022723"/>
    </source>
</evidence>
<proteinExistence type="inferred from homology"/>
<dbReference type="STRING" id="667725.A0A0L0GA32"/>
<name>A0A0L0GA32_9EUKA</name>
<organism evidence="6 7">
    <name type="scientific">Sphaeroforma arctica JP610</name>
    <dbReference type="NCBI Taxonomy" id="667725"/>
    <lineage>
        <taxon>Eukaryota</taxon>
        <taxon>Ichthyosporea</taxon>
        <taxon>Ichthyophonida</taxon>
        <taxon>Sphaeroforma</taxon>
    </lineage>
</organism>
<evidence type="ECO:0000256" key="5">
    <source>
        <dbReference type="ARBA" id="ARBA00023004"/>
    </source>
</evidence>
<keyword evidence="2" id="KW-0479">Metal-binding</keyword>
<dbReference type="GO" id="GO:0006397">
    <property type="term" value="P:mRNA processing"/>
    <property type="evidence" value="ECO:0007669"/>
    <property type="project" value="InterPro"/>
</dbReference>
<evidence type="ECO:0000256" key="3">
    <source>
        <dbReference type="ARBA" id="ARBA00022964"/>
    </source>
</evidence>
<dbReference type="GO" id="GO:0006406">
    <property type="term" value="P:mRNA export from nucleus"/>
    <property type="evidence" value="ECO:0007669"/>
    <property type="project" value="TreeGrafter"/>
</dbReference>
<gene>
    <name evidence="6" type="ORF">SARC_02073</name>
</gene>
<keyword evidence="3" id="KW-0223">Dioxygenase</keyword>
<dbReference type="GO" id="GO:0046872">
    <property type="term" value="F:metal ion binding"/>
    <property type="evidence" value="ECO:0007669"/>
    <property type="project" value="UniProtKB-KW"/>
</dbReference>
<keyword evidence="7" id="KW-1185">Reference proteome</keyword>
<dbReference type="PANTHER" id="PTHR32074">
    <property type="entry name" value="RNA DEMETHYLASE ALKBH5"/>
    <property type="match status" value="1"/>
</dbReference>
<accession>A0A0L0GA32</accession>
<sequence length="177" mass="20086">MDTRRIKVFLGYRYDYGKTQTGPRQLLYDDVDTMSKLSLVALVREVLVRVLRNDMQGYLKLPGRNFFNQAVMVCYLKFNSGLGTHQDSKSLFQRPIISIRLLADAALSFNRVGRECRRTPQSFSVPQSVGTVTLLERFAADYATHCVLKKDLKVPSLSIVFRGVQQSAVEAMRSSQV</sequence>
<dbReference type="RefSeq" id="XP_014159671.1">
    <property type="nucleotide sequence ID" value="XM_014304196.1"/>
</dbReference>
<dbReference type="GO" id="GO:0035515">
    <property type="term" value="F:oxidative RNA demethylase activity"/>
    <property type="evidence" value="ECO:0007669"/>
    <property type="project" value="InterPro"/>
</dbReference>
<evidence type="ECO:0000256" key="4">
    <source>
        <dbReference type="ARBA" id="ARBA00023002"/>
    </source>
</evidence>
<comment type="similarity">
    <text evidence="1">Belongs to the alkB family.</text>
</comment>
<dbReference type="GeneID" id="25902577"/>
<dbReference type="Gene3D" id="2.60.120.590">
    <property type="entry name" value="Alpha-ketoglutarate-dependent dioxygenase AlkB-like"/>
    <property type="match status" value="1"/>
</dbReference>
<dbReference type="InterPro" id="IPR037151">
    <property type="entry name" value="AlkB-like_sf"/>
</dbReference>
<dbReference type="SUPFAM" id="SSF51197">
    <property type="entry name" value="Clavaminate synthase-like"/>
    <property type="match status" value="1"/>
</dbReference>
<dbReference type="InterPro" id="IPR032860">
    <property type="entry name" value="ALKBH5"/>
</dbReference>
<dbReference type="Proteomes" id="UP000054560">
    <property type="component" value="Unassembled WGS sequence"/>
</dbReference>
<dbReference type="PANTHER" id="PTHR32074:SF2">
    <property type="entry name" value="RNA DEMETHYLASE ALKBH5"/>
    <property type="match status" value="1"/>
</dbReference>
<evidence type="ECO:0000313" key="6">
    <source>
        <dbReference type="EMBL" id="KNC85769.1"/>
    </source>
</evidence>
<evidence type="ECO:0008006" key="8">
    <source>
        <dbReference type="Google" id="ProtNLM"/>
    </source>
</evidence>
<dbReference type="AlphaFoldDB" id="A0A0L0GA32"/>
<keyword evidence="5" id="KW-0408">Iron</keyword>
<dbReference type="EMBL" id="KQ241685">
    <property type="protein sequence ID" value="KNC85769.1"/>
    <property type="molecule type" value="Genomic_DNA"/>
</dbReference>